<evidence type="ECO:0000256" key="2">
    <source>
        <dbReference type="ARBA" id="ARBA00009772"/>
    </source>
</evidence>
<reference evidence="11 12" key="1">
    <citation type="submission" date="2016-01" db="EMBL/GenBank/DDBJ databases">
        <title>Draft Genome Sequences of Seven Thermophilic Sporeformers Isolated from Foods.</title>
        <authorList>
            <person name="Berendsen E.M."/>
            <person name="Wells-Bennik M.H."/>
            <person name="Krawcyk A.O."/>
            <person name="De Jong A."/>
            <person name="Holsappel S."/>
            <person name="Eijlander R.T."/>
            <person name="Kuipers O.P."/>
        </authorList>
    </citation>
    <scope>NUCLEOTIDE SEQUENCE [LARGE SCALE GENOMIC DNA]</scope>
    <source>
        <strain evidence="11 12">B4109</strain>
    </source>
</reference>
<accession>A0A150M713</accession>
<evidence type="ECO:0000256" key="1">
    <source>
        <dbReference type="ARBA" id="ARBA00002578"/>
    </source>
</evidence>
<feature type="transmembrane region" description="Helical" evidence="10">
    <location>
        <begin position="6"/>
        <end position="29"/>
    </location>
</feature>
<organism evidence="11 12">
    <name type="scientific">Geobacillus stearothermophilus</name>
    <name type="common">Bacillus stearothermophilus</name>
    <dbReference type="NCBI Taxonomy" id="1422"/>
    <lineage>
        <taxon>Bacteria</taxon>
        <taxon>Bacillati</taxon>
        <taxon>Bacillota</taxon>
        <taxon>Bacilli</taxon>
        <taxon>Bacillales</taxon>
        <taxon>Anoxybacillaceae</taxon>
        <taxon>Geobacillus</taxon>
    </lineage>
</organism>
<dbReference type="InterPro" id="IPR002010">
    <property type="entry name" value="T3SS_IM_R"/>
</dbReference>
<comment type="caution">
    <text evidence="11">The sequence shown here is derived from an EMBL/GenBank/DDBJ whole genome shotgun (WGS) entry which is preliminary data.</text>
</comment>
<dbReference type="AlphaFoldDB" id="A0A150M713"/>
<dbReference type="PANTHER" id="PTHR30065:SF1">
    <property type="entry name" value="SURFACE PRESENTATION OF ANTIGENS PROTEIN SPAR"/>
    <property type="match status" value="1"/>
</dbReference>
<protein>
    <recommendedName>
        <fullName evidence="3 9">Flagellar biosynthetic protein FliR</fullName>
    </recommendedName>
</protein>
<proteinExistence type="inferred from homology"/>
<evidence type="ECO:0000256" key="8">
    <source>
        <dbReference type="ARBA" id="ARBA00023143"/>
    </source>
</evidence>
<feature type="transmembrane region" description="Helical" evidence="10">
    <location>
        <begin position="36"/>
        <end position="53"/>
    </location>
</feature>
<evidence type="ECO:0000256" key="3">
    <source>
        <dbReference type="ARBA" id="ARBA00021717"/>
    </source>
</evidence>
<dbReference type="InterPro" id="IPR006303">
    <property type="entry name" value="FliR"/>
</dbReference>
<dbReference type="EMBL" id="LQYV01000152">
    <property type="protein sequence ID" value="KYD20333.1"/>
    <property type="molecule type" value="Genomic_DNA"/>
</dbReference>
<feature type="transmembrane region" description="Helical" evidence="10">
    <location>
        <begin position="210"/>
        <end position="234"/>
    </location>
</feature>
<evidence type="ECO:0000256" key="9">
    <source>
        <dbReference type="NCBIfam" id="TIGR01400"/>
    </source>
</evidence>
<comment type="similarity">
    <text evidence="2 10">Belongs to the FliR/MopE/SpaR family.</text>
</comment>
<evidence type="ECO:0000256" key="10">
    <source>
        <dbReference type="RuleBase" id="RU362071"/>
    </source>
</evidence>
<feature type="transmembrane region" description="Helical" evidence="10">
    <location>
        <begin position="127"/>
        <end position="152"/>
    </location>
</feature>
<dbReference type="PRINTS" id="PR00953">
    <property type="entry name" value="TYPE3IMRPROT"/>
</dbReference>
<dbReference type="GO" id="GO:0005886">
    <property type="term" value="C:plasma membrane"/>
    <property type="evidence" value="ECO:0007669"/>
    <property type="project" value="UniProtKB-SubCell"/>
</dbReference>
<dbReference type="PATRIC" id="fig|1422.18.peg.2192"/>
<dbReference type="Pfam" id="PF01311">
    <property type="entry name" value="Bac_export_1"/>
    <property type="match status" value="1"/>
</dbReference>
<keyword evidence="6 10" id="KW-1133">Transmembrane helix</keyword>
<sequence length="258" mass="28156">MMEQLWTYFPAFLLIFARTASFFAAMPLFSYRTVPASYKIGMAFFFSWLMFLAGPKPSLPLDDVYVLLVVKEALVGLTLGLIAAIVMAAVQVAGGLIDFQIGFAIANVIDPQTGVQSPLLGQYLHSLALLLLLMLDGHHLLLDGLFYSYHWLPLDRWPHIADGRAAEYAVRTFAAMFAAAVQMAAPLVGSLFLVDVALGLIARAVPQMNIFAVGFSLKTAAAFFMLFAAIGGMLTAARELFQLMFVSLREFMQLLGGA</sequence>
<keyword evidence="4 10" id="KW-1003">Cell membrane</keyword>
<evidence type="ECO:0000313" key="12">
    <source>
        <dbReference type="Proteomes" id="UP000075424"/>
    </source>
</evidence>
<keyword evidence="5 10" id="KW-0812">Transmembrane</keyword>
<evidence type="ECO:0000313" key="11">
    <source>
        <dbReference type="EMBL" id="KYD20333.1"/>
    </source>
</evidence>
<dbReference type="GO" id="GO:0009425">
    <property type="term" value="C:bacterial-type flagellum basal body"/>
    <property type="evidence" value="ECO:0007669"/>
    <property type="project" value="UniProtKB-SubCell"/>
</dbReference>
<comment type="subcellular location">
    <subcellularLocation>
        <location evidence="10">Cell membrane</location>
        <topology evidence="10">Multi-pass membrane protein</topology>
    </subcellularLocation>
    <subcellularLocation>
        <location evidence="10">Bacterial flagellum basal body</location>
    </subcellularLocation>
</comment>
<feature type="transmembrane region" description="Helical" evidence="10">
    <location>
        <begin position="172"/>
        <end position="198"/>
    </location>
</feature>
<evidence type="ECO:0000256" key="6">
    <source>
        <dbReference type="ARBA" id="ARBA00022989"/>
    </source>
</evidence>
<feature type="transmembrane region" description="Helical" evidence="10">
    <location>
        <begin position="73"/>
        <end position="97"/>
    </location>
</feature>
<keyword evidence="7 10" id="KW-0472">Membrane</keyword>
<dbReference type="GO" id="GO:0006605">
    <property type="term" value="P:protein targeting"/>
    <property type="evidence" value="ECO:0007669"/>
    <property type="project" value="UniProtKB-UniRule"/>
</dbReference>
<name>A0A150M713_GEOSE</name>
<dbReference type="Proteomes" id="UP000075424">
    <property type="component" value="Unassembled WGS sequence"/>
</dbReference>
<keyword evidence="8 10" id="KW-0975">Bacterial flagellum</keyword>
<comment type="function">
    <text evidence="1 10">Role in flagellar biosynthesis.</text>
</comment>
<gene>
    <name evidence="11" type="ORF">B4109_1039</name>
</gene>
<evidence type="ECO:0000256" key="4">
    <source>
        <dbReference type="ARBA" id="ARBA00022475"/>
    </source>
</evidence>
<evidence type="ECO:0000256" key="5">
    <source>
        <dbReference type="ARBA" id="ARBA00022692"/>
    </source>
</evidence>
<dbReference type="NCBIfam" id="TIGR01400">
    <property type="entry name" value="fliR"/>
    <property type="match status" value="1"/>
</dbReference>
<evidence type="ECO:0000256" key="7">
    <source>
        <dbReference type="ARBA" id="ARBA00023136"/>
    </source>
</evidence>
<dbReference type="PANTHER" id="PTHR30065">
    <property type="entry name" value="FLAGELLAR BIOSYNTHETIC PROTEIN FLIR"/>
    <property type="match status" value="1"/>
</dbReference>
<dbReference type="GO" id="GO:0044780">
    <property type="term" value="P:bacterial-type flagellum assembly"/>
    <property type="evidence" value="ECO:0007669"/>
    <property type="project" value="UniProtKB-UniRule"/>
</dbReference>